<gene>
    <name evidence="6" type="primary">dabA</name>
    <name evidence="8" type="ORF">C3B59_09655</name>
</gene>
<keyword evidence="4 6" id="KW-0862">Zinc</keyword>
<evidence type="ECO:0000256" key="3">
    <source>
        <dbReference type="ARBA" id="ARBA00022723"/>
    </source>
</evidence>
<dbReference type="OrthoDB" id="9805101at2"/>
<dbReference type="Proteomes" id="UP000237104">
    <property type="component" value="Unassembled WGS sequence"/>
</dbReference>
<keyword evidence="3 6" id="KW-0479">Metal-binding</keyword>
<evidence type="ECO:0000256" key="2">
    <source>
        <dbReference type="ARBA" id="ARBA00022475"/>
    </source>
</evidence>
<feature type="binding site" evidence="6">
    <location>
        <position position="386"/>
    </location>
    <ligand>
        <name>Zn(2+)</name>
        <dbReference type="ChEBI" id="CHEBI:29105"/>
    </ligand>
</feature>
<evidence type="ECO:0000313" key="9">
    <source>
        <dbReference type="Proteomes" id="UP000237104"/>
    </source>
</evidence>
<evidence type="ECO:0000256" key="4">
    <source>
        <dbReference type="ARBA" id="ARBA00022833"/>
    </source>
</evidence>
<keyword evidence="1 6" id="KW-0813">Transport</keyword>
<proteinExistence type="inferred from homology"/>
<evidence type="ECO:0000256" key="7">
    <source>
        <dbReference type="SAM" id="MobiDB-lite"/>
    </source>
</evidence>
<evidence type="ECO:0000256" key="5">
    <source>
        <dbReference type="ARBA" id="ARBA00023136"/>
    </source>
</evidence>
<dbReference type="HAMAP" id="MF_01871">
    <property type="entry name" value="DabA"/>
    <property type="match status" value="1"/>
</dbReference>
<reference evidence="8 9" key="1">
    <citation type="submission" date="2018-01" db="EMBL/GenBank/DDBJ databases">
        <title>Cryobacterium sp. nov., from glaciers in China.</title>
        <authorList>
            <person name="Liu Q."/>
            <person name="Xin Y.-H."/>
        </authorList>
    </citation>
    <scope>NUCLEOTIDE SEQUENCE [LARGE SCALE GENOMIC DNA]</scope>
    <source>
        <strain evidence="8 9">TMB1-8</strain>
    </source>
</reference>
<comment type="caution">
    <text evidence="8">The sequence shown here is derived from an EMBL/GenBank/DDBJ whole genome shotgun (WGS) entry which is preliminary data.</text>
</comment>
<feature type="region of interest" description="Disordered" evidence="7">
    <location>
        <begin position="1"/>
        <end position="30"/>
    </location>
</feature>
<feature type="binding site" evidence="6">
    <location>
        <position position="567"/>
    </location>
    <ligand>
        <name>Zn(2+)</name>
        <dbReference type="ChEBI" id="CHEBI:29105"/>
    </ligand>
</feature>
<feature type="binding site" evidence="6">
    <location>
        <position position="384"/>
    </location>
    <ligand>
        <name>Zn(2+)</name>
        <dbReference type="ChEBI" id="CHEBI:29105"/>
    </ligand>
</feature>
<sequence>MAAGASRARSAGRATACQHSAPQRFPQSPLCPRCDDDRIPPAECSESCVMSLILRAQVASAARNIVPGWPVESFIAVNPFAGHEAEPFHTVTAAGGVLTRDQHDYLEDLRKGRITDADLAQAISERIPELDTATISVDGQTVPAVRVALLDMTTASWAPILTPPTPSHSTRWLDEYLAAWLPAGLTPDPLWPMPHIEDGFFGAWRRLALRDPCLPRAARRTLREAPVQADAALDWALARLAIAPELIRGTLAQELEHLPGWVGYIKWRAEKHGDIDLTCYLAIRFVLRALLTLPVAAVPSPAGEADERAGLWQRAEQLTARLSERPTREAVAAIARVLAHHPITEHPFTWQKAYELHYRTTLIRSLSPATSTRGVRPTFQVVMCIDPRSEGMRRHLEITDDVETFGFAGFFGIPVRFARYSARGSINSLPALLTPRHTLTEDPTDTVYAEKYVARGHARDALRRAVHNADSSTATPFAFAETAGWLYGLTSMLRTFAPSLYGRLNRWHSVPLPSSVTIADAFTLEERAGIAETAVRMMGMTDFAPLVVLAGHSSESANNLYQSALDCGACGGNPGAANARAAAAIFNDRAVRALLMLRGVDIPDDTVFVAADHNTTRDTITLLDHHLLPDTHRGLTTQFDQLQHDAGLALLNERAADLPGATRRQSPARVRARAYDWAEVYPELGLAGNAAMVIGPRTLTRGIDLGRRVFLHSYDTSLDPDGTALETIMTAPLVVAQWINHQYYFSALNPDTLGAGTKTIHNAIGTIGVIAGQAGDLRRGLPWQSVGVGTTLFHEPMRLAVIIQAPLERIGDIISRNQVLRNLFDNDWITLTARSNAHEPWHQYGAYGWKPTTSTTKGTSL</sequence>
<feature type="compositionally biased region" description="Low complexity" evidence="7">
    <location>
        <begin position="1"/>
        <end position="14"/>
    </location>
</feature>
<dbReference type="GO" id="GO:0005886">
    <property type="term" value="C:plasma membrane"/>
    <property type="evidence" value="ECO:0007669"/>
    <property type="project" value="UniProtKB-SubCell"/>
</dbReference>
<organism evidence="8 9">
    <name type="scientific">Cryobacterium zongtaii</name>
    <dbReference type="NCBI Taxonomy" id="1259217"/>
    <lineage>
        <taxon>Bacteria</taxon>
        <taxon>Bacillati</taxon>
        <taxon>Actinomycetota</taxon>
        <taxon>Actinomycetes</taxon>
        <taxon>Micrococcales</taxon>
        <taxon>Microbacteriaceae</taxon>
        <taxon>Cryobacterium</taxon>
    </lineage>
</organism>
<evidence type="ECO:0000256" key="6">
    <source>
        <dbReference type="HAMAP-Rule" id="MF_01871"/>
    </source>
</evidence>
<evidence type="ECO:0000313" key="8">
    <source>
        <dbReference type="EMBL" id="POH64694.1"/>
    </source>
</evidence>
<dbReference type="Pfam" id="PF10070">
    <property type="entry name" value="DabA"/>
    <property type="match status" value="1"/>
</dbReference>
<keyword evidence="2 6" id="KW-1003">Cell membrane</keyword>
<keyword evidence="5 6" id="KW-0472">Membrane</keyword>
<dbReference type="InterPro" id="IPR018752">
    <property type="entry name" value="DabA"/>
</dbReference>
<feature type="binding site" evidence="6">
    <location>
        <position position="552"/>
    </location>
    <ligand>
        <name>Zn(2+)</name>
        <dbReference type="ChEBI" id="CHEBI:29105"/>
    </ligand>
</feature>
<protein>
    <recommendedName>
        <fullName evidence="6">Probable inorganic carbon transporter subunit DabA</fullName>
    </recommendedName>
</protein>
<comment type="cofactor">
    <cofactor evidence="6">
        <name>Zn(2+)</name>
        <dbReference type="ChEBI" id="CHEBI:29105"/>
    </cofactor>
</comment>
<comment type="function">
    <text evidence="6">Part of an energy-coupled inorganic carbon pump.</text>
</comment>
<evidence type="ECO:0000256" key="1">
    <source>
        <dbReference type="ARBA" id="ARBA00022448"/>
    </source>
</evidence>
<accession>A0A2S3ZE02</accession>
<dbReference type="GO" id="GO:0008270">
    <property type="term" value="F:zinc ion binding"/>
    <property type="evidence" value="ECO:0007669"/>
    <property type="project" value="UniProtKB-UniRule"/>
</dbReference>
<dbReference type="PANTHER" id="PTHR38344">
    <property type="entry name" value="UPF0753 PROTEIN AQ_863"/>
    <property type="match status" value="1"/>
</dbReference>
<dbReference type="PANTHER" id="PTHR38344:SF1">
    <property type="entry name" value="INORGANIC CARBON TRANSPORTER SUBUNIT DABA-RELATED"/>
    <property type="match status" value="1"/>
</dbReference>
<name>A0A2S3ZE02_9MICO</name>
<comment type="subunit">
    <text evidence="6">Forms a complex with DabB.</text>
</comment>
<dbReference type="AlphaFoldDB" id="A0A2S3ZE02"/>
<comment type="subcellular location">
    <subcellularLocation>
        <location evidence="6">Cell membrane</location>
        <topology evidence="6">Peripheral membrane protein</topology>
    </subcellularLocation>
</comment>
<comment type="similarity">
    <text evidence="6">Belongs to the inorganic carbon transporter (TC 9.A.2) DabA family.</text>
</comment>
<dbReference type="EMBL" id="PPXF01000045">
    <property type="protein sequence ID" value="POH64694.1"/>
    <property type="molecule type" value="Genomic_DNA"/>
</dbReference>